<dbReference type="InterPro" id="IPR001638">
    <property type="entry name" value="Solute-binding_3/MltF_N"/>
</dbReference>
<reference evidence="7" key="2">
    <citation type="submission" date="2014-08" db="EMBL/GenBank/DDBJ databases">
        <title>Complete genome of Weissella ceti strain WS74 isolated from diseased rainbow trout in Brazil.</title>
        <authorList>
            <person name="Figueiredo H.C.P."/>
            <person name="Leal C.A.G."/>
            <person name="Pereira F.L."/>
            <person name="Soares S.C."/>
            <person name="Dorella F.A."/>
            <person name="Carvalho A.F."/>
            <person name="Azevedo V.A.C."/>
        </authorList>
    </citation>
    <scope>NUCLEOTIDE SEQUENCE [LARGE SCALE GENOMIC DNA]</scope>
    <source>
        <strain evidence="7">WS74</strain>
    </source>
</reference>
<protein>
    <submittedName>
        <fullName evidence="6">Cysteine transport protein (ABC superfamily,peri_bind)</fullName>
    </submittedName>
</protein>
<dbReference type="AlphaFoldDB" id="A0A075TX69"/>
<feature type="domain" description="Solute-binding protein family 3/N-terminal" evidence="5">
    <location>
        <begin position="46"/>
        <end position="265"/>
    </location>
</feature>
<dbReference type="PANTHER" id="PTHR35936:SF34">
    <property type="entry name" value="ABC TRANSPORTER EXTRACELLULAR-BINDING PROTEIN YCKB-RELATED"/>
    <property type="match status" value="1"/>
</dbReference>
<evidence type="ECO:0000313" key="7">
    <source>
        <dbReference type="Proteomes" id="UP000029079"/>
    </source>
</evidence>
<proteinExistence type="inferred from homology"/>
<dbReference type="InterPro" id="IPR018313">
    <property type="entry name" value="SBP_3_CS"/>
</dbReference>
<name>A0A075TX69_9LACO</name>
<accession>A0A075TX69</accession>
<organism evidence="6 7">
    <name type="scientific">Weissella ceti</name>
    <dbReference type="NCBI Taxonomy" id="759620"/>
    <lineage>
        <taxon>Bacteria</taxon>
        <taxon>Bacillati</taxon>
        <taxon>Bacillota</taxon>
        <taxon>Bacilli</taxon>
        <taxon>Lactobacillales</taxon>
        <taxon>Lactobacillaceae</taxon>
        <taxon>Weissella</taxon>
    </lineage>
</organism>
<comment type="similarity">
    <text evidence="2 4">Belongs to the bacterial solute-binding protein 3 family.</text>
</comment>
<keyword evidence="7" id="KW-1185">Reference proteome</keyword>
<dbReference type="Gene3D" id="3.40.190.10">
    <property type="entry name" value="Periplasmic binding protein-like II"/>
    <property type="match status" value="2"/>
</dbReference>
<evidence type="ECO:0000256" key="4">
    <source>
        <dbReference type="RuleBase" id="RU003744"/>
    </source>
</evidence>
<gene>
    <name evidence="6" type="ORF">WS74_1312</name>
</gene>
<dbReference type="OrthoDB" id="8613538at2"/>
<comment type="subcellular location">
    <subcellularLocation>
        <location evidence="1">Cell envelope</location>
    </subcellularLocation>
</comment>
<keyword evidence="3" id="KW-0732">Signal</keyword>
<dbReference type="PROSITE" id="PS01039">
    <property type="entry name" value="SBP_BACTERIAL_3"/>
    <property type="match status" value="1"/>
</dbReference>
<dbReference type="KEGG" id="wce:WS08_1241"/>
<dbReference type="GO" id="GO:0030313">
    <property type="term" value="C:cell envelope"/>
    <property type="evidence" value="ECO:0007669"/>
    <property type="project" value="UniProtKB-SubCell"/>
</dbReference>
<dbReference type="KEGG" id="wci:WS105_1306"/>
<evidence type="ECO:0000256" key="1">
    <source>
        <dbReference type="ARBA" id="ARBA00004196"/>
    </source>
</evidence>
<dbReference type="EMBL" id="CP009223">
    <property type="protein sequence ID" value="AIM63561.1"/>
    <property type="molecule type" value="Genomic_DNA"/>
</dbReference>
<dbReference type="SUPFAM" id="SSF53850">
    <property type="entry name" value="Periplasmic binding protein-like II"/>
    <property type="match status" value="1"/>
</dbReference>
<dbReference type="RefSeq" id="WP_009765185.1">
    <property type="nucleotide sequence ID" value="NZ_CP009223.1"/>
</dbReference>
<dbReference type="SMART" id="SM00062">
    <property type="entry name" value="PBPb"/>
    <property type="match status" value="1"/>
</dbReference>
<dbReference type="PATRIC" id="fig|759620.7.peg.1260"/>
<dbReference type="KEGG" id="wct:WS74_1312"/>
<evidence type="ECO:0000259" key="5">
    <source>
        <dbReference type="SMART" id="SM00062"/>
    </source>
</evidence>
<evidence type="ECO:0000256" key="2">
    <source>
        <dbReference type="ARBA" id="ARBA00010333"/>
    </source>
</evidence>
<dbReference type="Proteomes" id="UP000029079">
    <property type="component" value="Chromosome"/>
</dbReference>
<evidence type="ECO:0000313" key="6">
    <source>
        <dbReference type="EMBL" id="AIM63561.1"/>
    </source>
</evidence>
<dbReference type="Pfam" id="PF00497">
    <property type="entry name" value="SBP_bac_3"/>
    <property type="match status" value="1"/>
</dbReference>
<dbReference type="STRING" id="759620.WS105_1306"/>
<evidence type="ECO:0000256" key="3">
    <source>
        <dbReference type="ARBA" id="ARBA00022729"/>
    </source>
</evidence>
<dbReference type="PANTHER" id="PTHR35936">
    <property type="entry name" value="MEMBRANE-BOUND LYTIC MUREIN TRANSGLYCOSYLASE F"/>
    <property type="match status" value="1"/>
</dbReference>
<reference evidence="6 7" key="1">
    <citation type="journal article" date="2014" name="Genome Announc.">
        <title>Complete Genome Sequences of Fish Pathogenic Weissella ceti Strains WS74 and WS105.</title>
        <authorList>
            <person name="Figueiredo H.C."/>
            <person name="Leal C.A."/>
            <person name="Dorella F.A."/>
            <person name="Carvalho A.F."/>
            <person name="Soares S.C."/>
            <person name="Pereira F.L."/>
            <person name="Azevedo V.A."/>
        </authorList>
    </citation>
    <scope>NUCLEOTIDE SEQUENCE [LARGE SCALE GENOMIC DNA]</scope>
    <source>
        <strain evidence="6 7">WS74</strain>
    </source>
</reference>
<sequence length="272" mass="29023">MNKIVRGVTGIVIAGAVIAGGVWAVSSGDKAPKETGFKAELAKPDTLTVGLEGTYAPFSFKDKSGKLTGFEVELAEAVAKEMGLKTEFVETKFESLIAGLDANKYDVIMNNMGVTPEREKNYLFANNYLYSPAILIVQDGSNIKQLSDIKGKKAAQTTSSNYGQSALKAGAEIVASPGFAESLELVQNGKADVTVNSDDSWSVYKKAHPDTKLVAIETKDVDLAGAAPMLNKKNEALAAEINKAEKSVRESGEMAKLSEKYFGKNLTEAPKD</sequence>